<reference evidence="2" key="1">
    <citation type="submission" date="2021-01" db="EMBL/GenBank/DDBJ databases">
        <authorList>
            <person name="Corre E."/>
            <person name="Pelletier E."/>
            <person name="Niang G."/>
            <person name="Scheremetjew M."/>
            <person name="Finn R."/>
            <person name="Kale V."/>
            <person name="Holt S."/>
            <person name="Cochrane G."/>
            <person name="Meng A."/>
            <person name="Brown T."/>
            <person name="Cohen L."/>
        </authorList>
    </citation>
    <scope>NUCLEOTIDE SEQUENCE</scope>
    <source>
        <strain evidence="2">Isolate 1302-5</strain>
    </source>
</reference>
<feature type="domain" description="Methyltransferase type 11" evidence="1">
    <location>
        <begin position="175"/>
        <end position="280"/>
    </location>
</feature>
<evidence type="ECO:0000259" key="1">
    <source>
        <dbReference type="Pfam" id="PF08241"/>
    </source>
</evidence>
<name>A0A7S4MUI5_9STRA</name>
<dbReference type="GO" id="GO:0008757">
    <property type="term" value="F:S-adenosylmethionine-dependent methyltransferase activity"/>
    <property type="evidence" value="ECO:0007669"/>
    <property type="project" value="InterPro"/>
</dbReference>
<dbReference type="EMBL" id="HBKQ01024272">
    <property type="protein sequence ID" value="CAE2242338.1"/>
    <property type="molecule type" value="Transcribed_RNA"/>
</dbReference>
<protein>
    <recommendedName>
        <fullName evidence="1">Methyltransferase type 11 domain-containing protein</fullName>
    </recommendedName>
</protein>
<dbReference type="Pfam" id="PF08241">
    <property type="entry name" value="Methyltransf_11"/>
    <property type="match status" value="1"/>
</dbReference>
<sequence length="351" mass="37945">MTRSQRILALGTVFAFGRAHGFLLPSSRLSTGSRHRGVSCLSQSSENDIDTAWPDIERPVSRENVNIEALAKGQKGRRQVFADVLRLGSAAAAGCACLACSPGAAHGLAQITGPSADAIAAYDLPRDAELDAAFAQDMAYGMRDYEAEAYPKKRELFRRLFSSLEDKGTGAVVAEVGMGSFPNALYYARNKKVRGLDIIGVDPNNEMEYYAKDSAKRAKLLDDGQGDSLRIAHGVSEALPLADNSCDAVVCTLTLCSVVDPERSVAEIKRVLKPGGKFLFWEHVLSQTDDLFALQQVELTPAQVKRADGCHLDRSTGDTIKTAGFRHLEMEYLELTNFGLLNPTICGIATA</sequence>
<evidence type="ECO:0000313" key="2">
    <source>
        <dbReference type="EMBL" id="CAE2242338.1"/>
    </source>
</evidence>
<dbReference type="SUPFAM" id="SSF53335">
    <property type="entry name" value="S-adenosyl-L-methionine-dependent methyltransferases"/>
    <property type="match status" value="1"/>
</dbReference>
<gene>
    <name evidence="2" type="ORF">OAUR00152_LOCUS16550</name>
</gene>
<dbReference type="InterPro" id="IPR029063">
    <property type="entry name" value="SAM-dependent_MTases_sf"/>
</dbReference>
<accession>A0A7S4MUI5</accession>
<dbReference type="InterPro" id="IPR013216">
    <property type="entry name" value="Methyltransf_11"/>
</dbReference>
<dbReference type="Gene3D" id="3.40.50.150">
    <property type="entry name" value="Vaccinia Virus protein VP39"/>
    <property type="match status" value="1"/>
</dbReference>
<dbReference type="InterPro" id="IPR052356">
    <property type="entry name" value="Thiol_S-MT"/>
</dbReference>
<dbReference type="AlphaFoldDB" id="A0A7S4MUI5"/>
<dbReference type="PANTHER" id="PTHR45036">
    <property type="entry name" value="METHYLTRANSFERASE LIKE 7B"/>
    <property type="match status" value="1"/>
</dbReference>
<proteinExistence type="predicted"/>
<dbReference type="PANTHER" id="PTHR45036:SF1">
    <property type="entry name" value="METHYLTRANSFERASE LIKE 7A"/>
    <property type="match status" value="1"/>
</dbReference>
<organism evidence="2">
    <name type="scientific">Odontella aurita</name>
    <dbReference type="NCBI Taxonomy" id="265563"/>
    <lineage>
        <taxon>Eukaryota</taxon>
        <taxon>Sar</taxon>
        <taxon>Stramenopiles</taxon>
        <taxon>Ochrophyta</taxon>
        <taxon>Bacillariophyta</taxon>
        <taxon>Mediophyceae</taxon>
        <taxon>Biddulphiophycidae</taxon>
        <taxon>Eupodiscales</taxon>
        <taxon>Odontellaceae</taxon>
        <taxon>Odontella</taxon>
    </lineage>
</organism>
<dbReference type="CDD" id="cd02440">
    <property type="entry name" value="AdoMet_MTases"/>
    <property type="match status" value="1"/>
</dbReference>